<dbReference type="Pfam" id="PF14111">
    <property type="entry name" value="DUF4283"/>
    <property type="match status" value="1"/>
</dbReference>
<name>A0A9P1A265_CUSEU</name>
<feature type="region of interest" description="Disordered" evidence="1">
    <location>
        <begin position="77"/>
        <end position="99"/>
    </location>
</feature>
<protein>
    <recommendedName>
        <fullName evidence="2">DUF4283 domain-containing protein</fullName>
    </recommendedName>
</protein>
<dbReference type="Proteomes" id="UP001152484">
    <property type="component" value="Unassembled WGS sequence"/>
</dbReference>
<reference evidence="3" key="1">
    <citation type="submission" date="2022-07" db="EMBL/GenBank/DDBJ databases">
        <authorList>
            <person name="Macas J."/>
            <person name="Novak P."/>
            <person name="Neumann P."/>
        </authorList>
    </citation>
    <scope>NUCLEOTIDE SEQUENCE</scope>
</reference>
<evidence type="ECO:0000259" key="2">
    <source>
        <dbReference type="Pfam" id="PF14111"/>
    </source>
</evidence>
<dbReference type="InterPro" id="IPR025558">
    <property type="entry name" value="DUF4283"/>
</dbReference>
<dbReference type="OrthoDB" id="1304801at2759"/>
<organism evidence="3 4">
    <name type="scientific">Cuscuta europaea</name>
    <name type="common">European dodder</name>
    <dbReference type="NCBI Taxonomy" id="41803"/>
    <lineage>
        <taxon>Eukaryota</taxon>
        <taxon>Viridiplantae</taxon>
        <taxon>Streptophyta</taxon>
        <taxon>Embryophyta</taxon>
        <taxon>Tracheophyta</taxon>
        <taxon>Spermatophyta</taxon>
        <taxon>Magnoliopsida</taxon>
        <taxon>eudicotyledons</taxon>
        <taxon>Gunneridae</taxon>
        <taxon>Pentapetalae</taxon>
        <taxon>asterids</taxon>
        <taxon>lamiids</taxon>
        <taxon>Solanales</taxon>
        <taxon>Convolvulaceae</taxon>
        <taxon>Cuscuteae</taxon>
        <taxon>Cuscuta</taxon>
        <taxon>Cuscuta subgen. Cuscuta</taxon>
    </lineage>
</organism>
<dbReference type="InterPro" id="IPR040256">
    <property type="entry name" value="At4g02000-like"/>
</dbReference>
<keyword evidence="4" id="KW-1185">Reference proteome</keyword>
<dbReference type="PANTHER" id="PTHR31286">
    <property type="entry name" value="GLYCINE-RICH CELL WALL STRUCTURAL PROTEIN 1.8-LIKE"/>
    <property type="match status" value="1"/>
</dbReference>
<accession>A0A9P1A265</accession>
<dbReference type="AlphaFoldDB" id="A0A9P1A265"/>
<evidence type="ECO:0000313" key="3">
    <source>
        <dbReference type="EMBL" id="CAH9119286.1"/>
    </source>
</evidence>
<comment type="caution">
    <text evidence="3">The sequence shown here is derived from an EMBL/GenBank/DDBJ whole genome shotgun (WGS) entry which is preliminary data.</text>
</comment>
<dbReference type="EMBL" id="CAMAPE010000079">
    <property type="protein sequence ID" value="CAH9119286.1"/>
    <property type="molecule type" value="Genomic_DNA"/>
</dbReference>
<feature type="region of interest" description="Disordered" evidence="1">
    <location>
        <begin position="429"/>
        <end position="480"/>
    </location>
</feature>
<dbReference type="PANTHER" id="PTHR31286:SF168">
    <property type="entry name" value="DUF4283 DOMAIN-CONTAINING PROTEIN"/>
    <property type="match status" value="1"/>
</dbReference>
<gene>
    <name evidence="3" type="ORF">CEURO_LOCUS22255</name>
</gene>
<feature type="domain" description="DUF4283" evidence="2">
    <location>
        <begin position="214"/>
        <end position="293"/>
    </location>
</feature>
<evidence type="ECO:0000313" key="4">
    <source>
        <dbReference type="Proteomes" id="UP001152484"/>
    </source>
</evidence>
<feature type="compositionally biased region" description="Polar residues" evidence="1">
    <location>
        <begin position="443"/>
        <end position="476"/>
    </location>
</feature>
<sequence>MARKKQGQGEVSEARVTRSRFTLLENEFPALSPEKSHEESIQATAGNIAGKPALGAATLPGKEIVLSPGNLSTTATSGAGISASKQKPEQSPLKSPAAAELQVAPKPWIPLMNSGKQGKKTELGSIPIGNDKEIPAVPKAITAAASVKPVINTPVQHNAVTPAQVTPRAEPEALQWKALFKDNRDPSHGFKLRYIPPVGETLDFEDRILPTMVEMWGFCLVGHFAGNFPGLKAVHDIKAKWGVKCLVRSHKKGWLIFNFQSGEDRSKVLLGGPYTVFGKLLMLKELSENFSFEDEEFLKVPIWVKFHDLPMQLWNEEAMSEVASMIGVPIATDKITKERINNDYARVLIEVDISKPPPLSFPIRLPSQKVFKQSVVYETFPSYCFHCKEYGHHPFICKKLCEVGANKEKGKSDVLGDKTAGLAPVIERPEAVETNPTGLALNPTGSQADSTAKGSNPTGSSLNPTGLQGQAAQQSELPPAKERKTIGQLLGVQTHHESSEDEDDEVFLEENERVLTRETDLHQNDVVIKCEVVNGKKFRLFVKAFKFVHTNVIRVDTSLHLTDDLDKKGLIFTAKCLERLPGVTKKKGEICFDSKFTTPFRLFFG</sequence>
<proteinExistence type="predicted"/>
<evidence type="ECO:0000256" key="1">
    <source>
        <dbReference type="SAM" id="MobiDB-lite"/>
    </source>
</evidence>